<dbReference type="eggNOG" id="COG4206">
    <property type="taxonomic scope" value="Bacteria"/>
</dbReference>
<comment type="caution">
    <text evidence="1">The sequence shown here is derived from an EMBL/GenBank/DDBJ whole genome shotgun (WGS) entry which is preliminary data.</text>
</comment>
<dbReference type="AlphaFoldDB" id="W7Y2M7"/>
<dbReference type="EMBL" id="BAMD01000066">
    <property type="protein sequence ID" value="GAF05065.1"/>
    <property type="molecule type" value="Genomic_DNA"/>
</dbReference>
<gene>
    <name evidence="1" type="ORF">JCM21142_93788</name>
</gene>
<protein>
    <submittedName>
        <fullName evidence="1">TonB-linked outer membrane protein, SusC/RagA family</fullName>
    </submittedName>
</protein>
<evidence type="ECO:0000313" key="1">
    <source>
        <dbReference type="EMBL" id="GAF05065.1"/>
    </source>
</evidence>
<reference evidence="1 2" key="1">
    <citation type="journal article" date="2014" name="Genome Announc.">
        <title>Draft Genome Sequence of Cytophaga fermentans JCM 21142T, a Facultative Anaerobe Isolated from Marine Mud.</title>
        <authorList>
            <person name="Starns D."/>
            <person name="Oshima K."/>
            <person name="Suda W."/>
            <person name="Iino T."/>
            <person name="Yuki M."/>
            <person name="Inoue J."/>
            <person name="Kitamura K."/>
            <person name="Iida T."/>
            <person name="Darby A."/>
            <person name="Hattori M."/>
            <person name="Ohkuma M."/>
        </authorList>
    </citation>
    <scope>NUCLEOTIDE SEQUENCE [LARGE SCALE GENOMIC DNA]</scope>
    <source>
        <strain evidence="1 2">JCM 21142</strain>
    </source>
</reference>
<organism evidence="1 2">
    <name type="scientific">Saccharicrinis fermentans DSM 9555 = JCM 21142</name>
    <dbReference type="NCBI Taxonomy" id="869213"/>
    <lineage>
        <taxon>Bacteria</taxon>
        <taxon>Pseudomonadati</taxon>
        <taxon>Bacteroidota</taxon>
        <taxon>Bacteroidia</taxon>
        <taxon>Marinilabiliales</taxon>
        <taxon>Marinilabiliaceae</taxon>
        <taxon>Saccharicrinis</taxon>
    </lineage>
</organism>
<name>W7Y2M7_9BACT</name>
<dbReference type="Proteomes" id="UP000019402">
    <property type="component" value="Unassembled WGS sequence"/>
</dbReference>
<keyword evidence="2" id="KW-1185">Reference proteome</keyword>
<accession>W7Y2M7</accession>
<proteinExistence type="predicted"/>
<evidence type="ECO:0000313" key="2">
    <source>
        <dbReference type="Proteomes" id="UP000019402"/>
    </source>
</evidence>
<sequence>MDRTYAKIRNITLSYNVPKKWLMSTPLSDVSVSAFCNNAFIWTADDNYYVDPESSTTGTDLEGQFGELYVNPANRIYGFNLKITY</sequence>